<gene>
    <name evidence="2" type="ORF">BC936DRAFT_138841</name>
</gene>
<reference evidence="2 3" key="1">
    <citation type="journal article" date="2018" name="New Phytol.">
        <title>Phylogenomics of Endogonaceae and evolution of mycorrhizas within Mucoromycota.</title>
        <authorList>
            <person name="Chang Y."/>
            <person name="Desiro A."/>
            <person name="Na H."/>
            <person name="Sandor L."/>
            <person name="Lipzen A."/>
            <person name="Clum A."/>
            <person name="Barry K."/>
            <person name="Grigoriev I.V."/>
            <person name="Martin F.M."/>
            <person name="Stajich J.E."/>
            <person name="Smith M.E."/>
            <person name="Bonito G."/>
            <person name="Spatafora J.W."/>
        </authorList>
    </citation>
    <scope>NUCLEOTIDE SEQUENCE [LARGE SCALE GENOMIC DNA]</scope>
    <source>
        <strain evidence="2 3">GMNB39</strain>
    </source>
</reference>
<accession>A0A433DI96</accession>
<evidence type="ECO:0000313" key="3">
    <source>
        <dbReference type="Proteomes" id="UP000268093"/>
    </source>
</evidence>
<keyword evidence="3" id="KW-1185">Reference proteome</keyword>
<evidence type="ECO:0000256" key="1">
    <source>
        <dbReference type="SAM" id="Coils"/>
    </source>
</evidence>
<feature type="coiled-coil region" evidence="1">
    <location>
        <begin position="284"/>
        <end position="330"/>
    </location>
</feature>
<organism evidence="2 3">
    <name type="scientific">Jimgerdemannia flammicorona</name>
    <dbReference type="NCBI Taxonomy" id="994334"/>
    <lineage>
        <taxon>Eukaryota</taxon>
        <taxon>Fungi</taxon>
        <taxon>Fungi incertae sedis</taxon>
        <taxon>Mucoromycota</taxon>
        <taxon>Mucoromycotina</taxon>
        <taxon>Endogonomycetes</taxon>
        <taxon>Endogonales</taxon>
        <taxon>Endogonaceae</taxon>
        <taxon>Jimgerdemannia</taxon>
    </lineage>
</organism>
<keyword evidence="1" id="KW-0175">Coiled coil</keyword>
<sequence length="334" mass="37239">MSAHQSTELFAALQKALTQTHNVFTDHEQRLQTLEAERSQTAAEDLGGARILKNIAMTKTIKNEILKGSFMQLVNKTQDLQRELDDKVARVDVLERELSAKSVDIESERSVSKAEIGRLRGVEERLGGIIQVKTKEADQLRQEGVEREEMRIATIAEFTEKIKNMNRFFMGGVENEDAETESVKASMEEISEIVSGDETGDVDASEEAVTFGWSAALADFTKRSEALEESIVGMVAEFSHREAEVERKNALIKQLRAVNQAWMRDAAKKEGQHQAAMATSARKIRVLQASVAKLTAEVKQLSTSKNFTRIRSLEDTVSRKNAEIESLKAEAAQL</sequence>
<dbReference type="AlphaFoldDB" id="A0A433DI96"/>
<name>A0A433DI96_9FUNG</name>
<protein>
    <submittedName>
        <fullName evidence="2">Uncharacterized protein</fullName>
    </submittedName>
</protein>
<proteinExistence type="predicted"/>
<comment type="caution">
    <text evidence="2">The sequence shown here is derived from an EMBL/GenBank/DDBJ whole genome shotgun (WGS) entry which is preliminary data.</text>
</comment>
<evidence type="ECO:0000313" key="2">
    <source>
        <dbReference type="EMBL" id="RUP50505.1"/>
    </source>
</evidence>
<dbReference type="EMBL" id="RBNI01001382">
    <property type="protein sequence ID" value="RUP50505.1"/>
    <property type="molecule type" value="Genomic_DNA"/>
</dbReference>
<dbReference type="Proteomes" id="UP000268093">
    <property type="component" value="Unassembled WGS sequence"/>
</dbReference>